<sequence>MSSNNNYPYGGPGNTSLPGLGELFEQDVLPLAPRALGIPQRPSLPSLRELIDQGSIPPRPLPGSESVFRHDMQGGYPQARLPVIYPPHPQAHLPQAGVPAYAQHPQQQHQQQYYQRQGQYTQQAPPPPTRAPTQSLQPSSQSQFAVITPSGHTLAAADTYQDMVSAARTARHAADGALVKNGRPCPYCGKVCRRPSALQTHINSHTGERRQ</sequence>
<feature type="compositionally biased region" description="Low complexity" evidence="2">
    <location>
        <begin position="131"/>
        <end position="143"/>
    </location>
</feature>
<dbReference type="PROSITE" id="PS50157">
    <property type="entry name" value="ZINC_FINGER_C2H2_2"/>
    <property type="match status" value="1"/>
</dbReference>
<keyword evidence="1" id="KW-0863">Zinc-finger</keyword>
<organism evidence="4 5">
    <name type="scientific">Exidia glandulosa HHB12029</name>
    <dbReference type="NCBI Taxonomy" id="1314781"/>
    <lineage>
        <taxon>Eukaryota</taxon>
        <taxon>Fungi</taxon>
        <taxon>Dikarya</taxon>
        <taxon>Basidiomycota</taxon>
        <taxon>Agaricomycotina</taxon>
        <taxon>Agaricomycetes</taxon>
        <taxon>Auriculariales</taxon>
        <taxon>Exidiaceae</taxon>
        <taxon>Exidia</taxon>
    </lineage>
</organism>
<protein>
    <recommendedName>
        <fullName evidence="3">C2H2-type domain-containing protein</fullName>
    </recommendedName>
</protein>
<dbReference type="EMBL" id="KV425918">
    <property type="protein sequence ID" value="KZV98455.1"/>
    <property type="molecule type" value="Genomic_DNA"/>
</dbReference>
<dbReference type="InterPro" id="IPR036236">
    <property type="entry name" value="Znf_C2H2_sf"/>
</dbReference>
<evidence type="ECO:0000313" key="5">
    <source>
        <dbReference type="Proteomes" id="UP000077266"/>
    </source>
</evidence>
<feature type="region of interest" description="Disordered" evidence="2">
    <location>
        <begin position="1"/>
        <end position="21"/>
    </location>
</feature>
<dbReference type="InParanoid" id="A0A165LX83"/>
<dbReference type="Gene3D" id="3.30.160.60">
    <property type="entry name" value="Classic Zinc Finger"/>
    <property type="match status" value="1"/>
</dbReference>
<evidence type="ECO:0000259" key="3">
    <source>
        <dbReference type="PROSITE" id="PS50157"/>
    </source>
</evidence>
<proteinExistence type="predicted"/>
<dbReference type="InterPro" id="IPR013087">
    <property type="entry name" value="Znf_C2H2_type"/>
</dbReference>
<feature type="compositionally biased region" description="Low complexity" evidence="2">
    <location>
        <begin position="101"/>
        <end position="123"/>
    </location>
</feature>
<gene>
    <name evidence="4" type="ORF">EXIGLDRAFT_763462</name>
</gene>
<evidence type="ECO:0000313" key="4">
    <source>
        <dbReference type="EMBL" id="KZV98455.1"/>
    </source>
</evidence>
<reference evidence="4 5" key="1">
    <citation type="journal article" date="2016" name="Mol. Biol. Evol.">
        <title>Comparative Genomics of Early-Diverging Mushroom-Forming Fungi Provides Insights into the Origins of Lignocellulose Decay Capabilities.</title>
        <authorList>
            <person name="Nagy L.G."/>
            <person name="Riley R."/>
            <person name="Tritt A."/>
            <person name="Adam C."/>
            <person name="Daum C."/>
            <person name="Floudas D."/>
            <person name="Sun H."/>
            <person name="Yadav J.S."/>
            <person name="Pangilinan J."/>
            <person name="Larsson K.H."/>
            <person name="Matsuura K."/>
            <person name="Barry K."/>
            <person name="Labutti K."/>
            <person name="Kuo R."/>
            <person name="Ohm R.A."/>
            <person name="Bhattacharya S.S."/>
            <person name="Shirouzu T."/>
            <person name="Yoshinaga Y."/>
            <person name="Martin F.M."/>
            <person name="Grigoriev I.V."/>
            <person name="Hibbett D.S."/>
        </authorList>
    </citation>
    <scope>NUCLEOTIDE SEQUENCE [LARGE SCALE GENOMIC DNA]</scope>
    <source>
        <strain evidence="4 5">HHB12029</strain>
    </source>
</reference>
<name>A0A165LX83_EXIGL</name>
<evidence type="ECO:0000256" key="2">
    <source>
        <dbReference type="SAM" id="MobiDB-lite"/>
    </source>
</evidence>
<dbReference type="AlphaFoldDB" id="A0A165LX83"/>
<dbReference type="Pfam" id="PF00096">
    <property type="entry name" value="zf-C2H2"/>
    <property type="match status" value="1"/>
</dbReference>
<dbReference type="GO" id="GO:0008270">
    <property type="term" value="F:zinc ion binding"/>
    <property type="evidence" value="ECO:0007669"/>
    <property type="project" value="UniProtKB-KW"/>
</dbReference>
<feature type="domain" description="C2H2-type" evidence="3">
    <location>
        <begin position="183"/>
        <end position="210"/>
    </location>
</feature>
<accession>A0A165LX83</accession>
<dbReference type="SMART" id="SM00355">
    <property type="entry name" value="ZnF_C2H2"/>
    <property type="match status" value="1"/>
</dbReference>
<dbReference type="OrthoDB" id="6077919at2759"/>
<dbReference type="SUPFAM" id="SSF57667">
    <property type="entry name" value="beta-beta-alpha zinc fingers"/>
    <property type="match status" value="1"/>
</dbReference>
<evidence type="ECO:0000256" key="1">
    <source>
        <dbReference type="PROSITE-ProRule" id="PRU00042"/>
    </source>
</evidence>
<feature type="region of interest" description="Disordered" evidence="2">
    <location>
        <begin position="50"/>
        <end position="72"/>
    </location>
</feature>
<feature type="region of interest" description="Disordered" evidence="2">
    <location>
        <begin position="101"/>
        <end position="144"/>
    </location>
</feature>
<keyword evidence="1" id="KW-0862">Zinc</keyword>
<keyword evidence="5" id="KW-1185">Reference proteome</keyword>
<dbReference type="PROSITE" id="PS00028">
    <property type="entry name" value="ZINC_FINGER_C2H2_1"/>
    <property type="match status" value="1"/>
</dbReference>
<dbReference type="Proteomes" id="UP000077266">
    <property type="component" value="Unassembled WGS sequence"/>
</dbReference>
<keyword evidence="1" id="KW-0479">Metal-binding</keyword>